<sequence length="1160" mass="124721">MGNPFKQVKTAIKDAYHSKGSSDSSHSKPTSGQPTITKSQHAVPPPHETVAADTPLSLSKSHLSQPPPNLSFRQEDQQNTPQPSQSTAEPQPAGSDTKQPTAKKSAPGPQLPPRQPSTDHIPYVPSEKAIEASQVSPQLNLDIPPSVPEKEPLEPENKPEERKDNSTPVTNDGPVSLPVRDKRFEPMAIVPEPQTKETEIAFSSVPDTPLTRVDGDTSGSKVASLSVQPVATVKTIPEVKHADEPIPNAPKQASELINALPAPPSAEEAAGSKLPVEAPVLSDIAPVSEPIAVESTPDIAGTAPSQDIPVARIEPKSSAEKTEMPEASSPSNAVTRLDDVNPQINEEKSIAETGPIAATSVPAAQPTVEVSKATSSDAIKLPEISGANDVGFQKSTGFDLSKPNPQANPEAATPIPANASNPMHPHASGAEQEATAAIDAPGVTTAAVTAPVLGSKPEIEKAAAPDTASSTQPSQSSQFSTLNSTTSASAATLAADSKVAPTQGEKTSANSGSTARNKPFALYSKPILDHLQRVYDGLVPDSARKITADAAVTDHDHQESTDYFMRFVQKEAQSRPPGFKLRGFTEFLEYMTTSANAVAPLKVQDMTLPLPNYYSNSSHNTYLTGNQLYSECSSDVYKDVLEKGCRCLEIDVWDGEDNSDASSTSSSSSSDSASHTGSGIGKKLHSAHSAESQIASGLKREVKSEARGVMSSISGGLHKISSKAKNMMPEVAPDGDMSERTSIDTNATSETANGRHGPVAGGGGLPPTRIEPRVLHGHTLTREVPFREVCEVIRDSAFVTSDLPVIVSLEVHAGHEQQKIMVEIMTEVWKDLLVSIPQKTREKLMKGEDATLPSPADLRHKILIKVKGSPRPEDGSSRKTPSSGAEGEVLSLEPSATASSTSVDTPPSGERDVKVVPRTKLIEELSALGIYTSAYSFKGLDRPEAHLANHIFSLSEPKLLEYFNKDRKTLFDHNRNFMMRTYPSQFRIRSSNPDPSFSWRQGVQFAALNWQSIDIGMMINHAMFEGSNGWVLKPEAYRSDSWRRTLKSPPADPRKTLSLSIDIYAGQDIPLPAGETRPKKFHPYISCQLHVERPKDSAEANSQESESEDDVSETWKRKTTSSVGNHPDFDGQRLQFPRCPHIIEELTFVSGRNHLDMDGR</sequence>
<dbReference type="GO" id="GO:0016042">
    <property type="term" value="P:lipid catabolic process"/>
    <property type="evidence" value="ECO:0007669"/>
    <property type="project" value="UniProtKB-KW"/>
</dbReference>
<feature type="compositionally biased region" description="Basic and acidic residues" evidence="8">
    <location>
        <begin position="148"/>
        <end position="165"/>
    </location>
</feature>
<keyword evidence="3 7" id="KW-0442">Lipid degradation</keyword>
<dbReference type="VEuPathDB" id="FungiDB:AAP_04642"/>
<comment type="caution">
    <text evidence="10">The sequence shown here is derived from an EMBL/GenBank/DDBJ whole genome shotgun (WGS) entry which is preliminary data.</text>
</comment>
<feature type="region of interest" description="Disordered" evidence="8">
    <location>
        <begin position="460"/>
        <end position="516"/>
    </location>
</feature>
<dbReference type="InterPro" id="IPR017946">
    <property type="entry name" value="PLC-like_Pdiesterase_TIM-brl"/>
</dbReference>
<dbReference type="GO" id="GO:0051209">
    <property type="term" value="P:release of sequestered calcium ion into cytosol"/>
    <property type="evidence" value="ECO:0007669"/>
    <property type="project" value="TreeGrafter"/>
</dbReference>
<gene>
    <name evidence="10" type="ORF">AAP_04642</name>
</gene>
<evidence type="ECO:0000256" key="8">
    <source>
        <dbReference type="SAM" id="MobiDB-lite"/>
    </source>
</evidence>
<dbReference type="Proteomes" id="UP000242877">
    <property type="component" value="Unassembled WGS sequence"/>
</dbReference>
<dbReference type="InterPro" id="IPR001711">
    <property type="entry name" value="PLipase_C_Pinositol-sp_Y"/>
</dbReference>
<dbReference type="InterPro" id="IPR000909">
    <property type="entry name" value="PLipase_C_PInositol-sp_X_dom"/>
</dbReference>
<dbReference type="PROSITE" id="PS50008">
    <property type="entry name" value="PIPLC_Y_DOMAIN"/>
    <property type="match status" value="1"/>
</dbReference>
<protein>
    <recommendedName>
        <fullName evidence="7">Phosphoinositide phospholipase C</fullName>
        <ecNumber evidence="7">3.1.4.11</ecNumber>
    </recommendedName>
</protein>
<dbReference type="GO" id="GO:0048015">
    <property type="term" value="P:phosphatidylinositol-mediated signaling"/>
    <property type="evidence" value="ECO:0007669"/>
    <property type="project" value="TreeGrafter"/>
</dbReference>
<feature type="compositionally biased region" description="Polar residues" evidence="8">
    <location>
        <begin position="77"/>
        <end position="102"/>
    </location>
</feature>
<dbReference type="OrthoDB" id="269822at2759"/>
<evidence type="ECO:0000256" key="1">
    <source>
        <dbReference type="ARBA" id="ARBA00001195"/>
    </source>
</evidence>
<feature type="region of interest" description="Disordered" evidence="8">
    <location>
        <begin position="1093"/>
        <end position="1134"/>
    </location>
</feature>
<feature type="region of interest" description="Disordered" evidence="8">
    <location>
        <begin position="864"/>
        <end position="915"/>
    </location>
</feature>
<dbReference type="PANTHER" id="PTHR10336">
    <property type="entry name" value="PHOSPHOINOSITIDE-SPECIFIC PHOSPHOLIPASE C FAMILY PROTEIN"/>
    <property type="match status" value="1"/>
</dbReference>
<evidence type="ECO:0000313" key="10">
    <source>
        <dbReference type="EMBL" id="KZZ88850.1"/>
    </source>
</evidence>
<dbReference type="InterPro" id="IPR001192">
    <property type="entry name" value="PI-PLC_fam"/>
</dbReference>
<dbReference type="EMBL" id="AZGZ01000023">
    <property type="protein sequence ID" value="KZZ88850.1"/>
    <property type="molecule type" value="Genomic_DNA"/>
</dbReference>
<dbReference type="AlphaFoldDB" id="A0A166NBA6"/>
<dbReference type="Pfam" id="PF00388">
    <property type="entry name" value="PI-PLC-X"/>
    <property type="match status" value="1"/>
</dbReference>
<evidence type="ECO:0000259" key="9">
    <source>
        <dbReference type="PROSITE" id="PS50008"/>
    </source>
</evidence>
<dbReference type="PRINTS" id="PR00390">
    <property type="entry name" value="PHPHLIPASEC"/>
</dbReference>
<proteinExistence type="predicted"/>
<keyword evidence="5" id="KW-0807">Transducer</keyword>
<feature type="region of interest" description="Disordered" evidence="8">
    <location>
        <begin position="656"/>
        <end position="714"/>
    </location>
</feature>
<feature type="compositionally biased region" description="Basic and acidic residues" evidence="8">
    <location>
        <begin position="313"/>
        <end position="324"/>
    </location>
</feature>
<feature type="domain" description="PI-PLC Y-box" evidence="9">
    <location>
        <begin position="925"/>
        <end position="1038"/>
    </location>
</feature>
<dbReference type="Pfam" id="PF00387">
    <property type="entry name" value="PI-PLC-Y"/>
    <property type="match status" value="1"/>
</dbReference>
<evidence type="ECO:0000256" key="7">
    <source>
        <dbReference type="RuleBase" id="RU361133"/>
    </source>
</evidence>
<dbReference type="SMART" id="SM00148">
    <property type="entry name" value="PLCXc"/>
    <property type="match status" value="1"/>
</dbReference>
<keyword evidence="2 7" id="KW-0378">Hydrolase</keyword>
<dbReference type="FunFam" id="3.20.20.190:FF:000039">
    <property type="entry name" value="Phosphoinositide phospholipase C"/>
    <property type="match status" value="1"/>
</dbReference>
<feature type="compositionally biased region" description="Low complexity" evidence="8">
    <location>
        <begin position="660"/>
        <end position="677"/>
    </location>
</feature>
<reference evidence="10 11" key="1">
    <citation type="journal article" date="2016" name="Genome Biol. Evol.">
        <title>Divergent and convergent evolution of fungal pathogenicity.</title>
        <authorList>
            <person name="Shang Y."/>
            <person name="Xiao G."/>
            <person name="Zheng P."/>
            <person name="Cen K."/>
            <person name="Zhan S."/>
            <person name="Wang C."/>
        </authorList>
    </citation>
    <scope>NUCLEOTIDE SEQUENCE [LARGE SCALE GENOMIC DNA]</scope>
    <source>
        <strain evidence="10 11">ARSEF 7405</strain>
    </source>
</reference>
<evidence type="ECO:0000256" key="5">
    <source>
        <dbReference type="ARBA" id="ARBA00023224"/>
    </source>
</evidence>
<dbReference type="PROSITE" id="PS50007">
    <property type="entry name" value="PIPLC_X_DOMAIN"/>
    <property type="match status" value="1"/>
</dbReference>
<feature type="compositionally biased region" description="Low complexity" evidence="8">
    <location>
        <begin position="467"/>
        <end position="495"/>
    </location>
</feature>
<feature type="compositionally biased region" description="Polar residues" evidence="8">
    <location>
        <begin position="894"/>
        <end position="905"/>
    </location>
</feature>
<evidence type="ECO:0000256" key="3">
    <source>
        <dbReference type="ARBA" id="ARBA00022963"/>
    </source>
</evidence>
<dbReference type="SUPFAM" id="SSF51695">
    <property type="entry name" value="PLC-like phosphodiesterases"/>
    <property type="match status" value="1"/>
</dbReference>
<comment type="catalytic activity">
    <reaction evidence="1 7">
        <text>a 1,2-diacyl-sn-glycero-3-phospho-(1D-myo-inositol-4,5-bisphosphate) + H2O = 1D-myo-inositol 1,4,5-trisphosphate + a 1,2-diacyl-sn-glycerol + H(+)</text>
        <dbReference type="Rhea" id="RHEA:33179"/>
        <dbReference type="ChEBI" id="CHEBI:15377"/>
        <dbReference type="ChEBI" id="CHEBI:15378"/>
        <dbReference type="ChEBI" id="CHEBI:17815"/>
        <dbReference type="ChEBI" id="CHEBI:58456"/>
        <dbReference type="ChEBI" id="CHEBI:203600"/>
        <dbReference type="EC" id="3.1.4.11"/>
    </reaction>
</comment>
<keyword evidence="11" id="KW-1185">Reference proteome</keyword>
<feature type="region of interest" description="Disordered" evidence="8">
    <location>
        <begin position="350"/>
        <end position="434"/>
    </location>
</feature>
<dbReference type="PANTHER" id="PTHR10336:SF82">
    <property type="entry name" value="PHOSPHOINOSITIDE PHOSPHOLIPASE C"/>
    <property type="match status" value="1"/>
</dbReference>
<name>A0A166NBA6_9EURO</name>
<feature type="compositionally biased region" description="Polar residues" evidence="8">
    <location>
        <begin position="504"/>
        <end position="516"/>
    </location>
</feature>
<feature type="region of interest" description="Disordered" evidence="8">
    <location>
        <begin position="747"/>
        <end position="770"/>
    </location>
</feature>
<feature type="compositionally biased region" description="Low complexity" evidence="8">
    <location>
        <begin position="18"/>
        <end position="32"/>
    </location>
</feature>
<dbReference type="EC" id="3.1.4.11" evidence="7"/>
<feature type="region of interest" description="Disordered" evidence="8">
    <location>
        <begin position="1"/>
        <end position="224"/>
    </location>
</feature>
<evidence type="ECO:0000256" key="6">
    <source>
        <dbReference type="ARBA" id="ARBA00059664"/>
    </source>
</evidence>
<feature type="compositionally biased region" description="Polar residues" evidence="8">
    <location>
        <begin position="393"/>
        <end position="407"/>
    </location>
</feature>
<accession>A0A166NBA6</accession>
<evidence type="ECO:0000256" key="2">
    <source>
        <dbReference type="ARBA" id="ARBA00022801"/>
    </source>
</evidence>
<evidence type="ECO:0000256" key="4">
    <source>
        <dbReference type="ARBA" id="ARBA00023098"/>
    </source>
</evidence>
<dbReference type="Gene3D" id="3.20.20.190">
    <property type="entry name" value="Phosphatidylinositol (PI) phosphodiesterase"/>
    <property type="match status" value="2"/>
</dbReference>
<dbReference type="GO" id="GO:0004435">
    <property type="term" value="F:phosphatidylinositol-4,5-bisphosphate phospholipase C activity"/>
    <property type="evidence" value="ECO:0007669"/>
    <property type="project" value="UniProtKB-EC"/>
</dbReference>
<evidence type="ECO:0000313" key="11">
    <source>
        <dbReference type="Proteomes" id="UP000242877"/>
    </source>
</evidence>
<keyword evidence="4 7" id="KW-0443">Lipid metabolism</keyword>
<organism evidence="10 11">
    <name type="scientific">Ascosphaera apis ARSEF 7405</name>
    <dbReference type="NCBI Taxonomy" id="392613"/>
    <lineage>
        <taxon>Eukaryota</taxon>
        <taxon>Fungi</taxon>
        <taxon>Dikarya</taxon>
        <taxon>Ascomycota</taxon>
        <taxon>Pezizomycotina</taxon>
        <taxon>Eurotiomycetes</taxon>
        <taxon>Eurotiomycetidae</taxon>
        <taxon>Onygenales</taxon>
        <taxon>Ascosphaeraceae</taxon>
        <taxon>Ascosphaera</taxon>
    </lineage>
</organism>
<comment type="function">
    <text evidence="6">The production of the second messenger molecules diacylglycerol (DAG) and inositol 1,4,5-trisphosphate (IP3) is mediated by activated phosphatidylinositol-specific phospholipase C enzymes.</text>
</comment>
<dbReference type="SMART" id="SM00149">
    <property type="entry name" value="PLCYc"/>
    <property type="match status" value="1"/>
</dbReference>
<feature type="region of interest" description="Disordered" evidence="8">
    <location>
        <begin position="292"/>
        <end position="337"/>
    </location>
</feature>